<dbReference type="PROSITE" id="PS51462">
    <property type="entry name" value="NUDIX"/>
    <property type="match status" value="1"/>
</dbReference>
<dbReference type="NCBIfam" id="NF001938">
    <property type="entry name" value="PRK00714.1-5"/>
    <property type="match status" value="1"/>
</dbReference>
<accession>B4RD52</accession>
<evidence type="ECO:0000256" key="2">
    <source>
        <dbReference type="ARBA" id="ARBA00001946"/>
    </source>
</evidence>
<dbReference type="Pfam" id="PF00293">
    <property type="entry name" value="NUDIX"/>
    <property type="match status" value="1"/>
</dbReference>
<dbReference type="InterPro" id="IPR020476">
    <property type="entry name" value="Nudix_hydrolase"/>
</dbReference>
<feature type="domain" description="Nudix hydrolase" evidence="6">
    <location>
        <begin position="28"/>
        <end position="172"/>
    </location>
</feature>
<dbReference type="GO" id="GO:0008893">
    <property type="term" value="F:guanosine-3',5'-bis(diphosphate) 3'-diphosphatase activity"/>
    <property type="evidence" value="ECO:0007669"/>
    <property type="project" value="TreeGrafter"/>
</dbReference>
<dbReference type="HOGENOM" id="CLU_087195_3_0_5"/>
<sequence length="184" mass="20360">MGERGGAEGLSAGPRLGAHGPEMTDLSRYRPNVGVVLFHPDGRVWLGRRAGAAPPYNWQFPQGGVDDGEELEAAARRELAEETGAVSIAYLGRTDGWIVYDFPEGMGGPKAWRGFKGQRQVWFAFRFDGEESEFDLAAHHEPEFEEWRWGYLAEAPDLVVPFKRQAYEQVARAFAPLAARHGGG</sequence>
<evidence type="ECO:0000256" key="3">
    <source>
        <dbReference type="ARBA" id="ARBA00022801"/>
    </source>
</evidence>
<dbReference type="InterPro" id="IPR000086">
    <property type="entry name" value="NUDIX_hydrolase_dom"/>
</dbReference>
<comment type="cofactor">
    <cofactor evidence="4">
        <name>a divalent metal cation</name>
        <dbReference type="ChEBI" id="CHEBI:60240"/>
    </cofactor>
</comment>
<dbReference type="HAMAP" id="MF_00298">
    <property type="entry name" value="Nudix_RppH"/>
    <property type="match status" value="1"/>
</dbReference>
<dbReference type="Proteomes" id="UP000001868">
    <property type="component" value="Chromosome"/>
</dbReference>
<dbReference type="SUPFAM" id="SSF55811">
    <property type="entry name" value="Nudix"/>
    <property type="match status" value="1"/>
</dbReference>
<dbReference type="PANTHER" id="PTHR11839:SF22">
    <property type="entry name" value="NUDIX HYDROLASE 26, CHLOROPLASTIC"/>
    <property type="match status" value="1"/>
</dbReference>
<evidence type="ECO:0000259" key="6">
    <source>
        <dbReference type="PROSITE" id="PS51462"/>
    </source>
</evidence>
<feature type="region of interest" description="Disordered" evidence="5">
    <location>
        <begin position="1"/>
        <end position="23"/>
    </location>
</feature>
<comment type="cofactor">
    <cofactor evidence="1">
        <name>Mn(2+)</name>
        <dbReference type="ChEBI" id="CHEBI:29035"/>
    </cofactor>
</comment>
<dbReference type="eggNOG" id="COG0494">
    <property type="taxonomic scope" value="Bacteria"/>
</dbReference>
<dbReference type="InterPro" id="IPR015797">
    <property type="entry name" value="NUDIX_hydrolase-like_dom_sf"/>
</dbReference>
<dbReference type="EMBL" id="CP000747">
    <property type="protein sequence ID" value="ACG76656.1"/>
    <property type="molecule type" value="Genomic_DNA"/>
</dbReference>
<reference evidence="7 8" key="1">
    <citation type="journal article" date="2008" name="BMC Genomics">
        <title>Complete genome of Phenylobacterium zucineum - a novel facultative intracellular bacterium isolated from human erythroleukemia cell line K562.</title>
        <authorList>
            <person name="Luo Y."/>
            <person name="Xu X."/>
            <person name="Ding Z."/>
            <person name="Liu Z."/>
            <person name="Zhang B."/>
            <person name="Yan Z."/>
            <person name="Sun J."/>
            <person name="Hu S."/>
            <person name="Hu X."/>
        </authorList>
    </citation>
    <scope>NUCLEOTIDE SEQUENCE [LARGE SCALE GENOMIC DNA]</scope>
    <source>
        <strain evidence="7 8">HLK1</strain>
    </source>
</reference>
<evidence type="ECO:0000313" key="7">
    <source>
        <dbReference type="EMBL" id="ACG76656.1"/>
    </source>
</evidence>
<evidence type="ECO:0000256" key="1">
    <source>
        <dbReference type="ARBA" id="ARBA00001936"/>
    </source>
</evidence>
<dbReference type="PANTHER" id="PTHR11839">
    <property type="entry name" value="UDP/ADP-SUGAR PYROPHOSPHATASE"/>
    <property type="match status" value="1"/>
</dbReference>
<dbReference type="AlphaFoldDB" id="B4RD52"/>
<evidence type="ECO:0000256" key="5">
    <source>
        <dbReference type="SAM" id="MobiDB-lite"/>
    </source>
</evidence>
<feature type="short sequence motif" description="Nudix box" evidence="4">
    <location>
        <begin position="63"/>
        <end position="84"/>
    </location>
</feature>
<dbReference type="InterPro" id="IPR020084">
    <property type="entry name" value="NUDIX_hydrolase_CS"/>
</dbReference>
<evidence type="ECO:0000256" key="4">
    <source>
        <dbReference type="HAMAP-Rule" id="MF_00298"/>
    </source>
</evidence>
<name>B4RD52_PHEZH</name>
<keyword evidence="3 4" id="KW-0378">Hydrolase</keyword>
<protein>
    <recommendedName>
        <fullName evidence="4">RNA pyrophosphohydrolase</fullName>
        <ecNumber evidence="4">3.6.1.-</ecNumber>
    </recommendedName>
    <alternativeName>
        <fullName evidence="4">(Di)nucleoside polyphosphate hydrolase</fullName>
    </alternativeName>
</protein>
<evidence type="ECO:0000313" key="8">
    <source>
        <dbReference type="Proteomes" id="UP000001868"/>
    </source>
</evidence>
<dbReference type="STRING" id="450851.PHZ_c0242"/>
<comment type="function">
    <text evidence="4">Accelerates the degradation of transcripts by removing pyrophosphate from the 5'-end of triphosphorylated RNA, leading to a more labile monophosphorylated state that can stimulate subsequent ribonuclease cleavage.</text>
</comment>
<dbReference type="EC" id="3.6.1.-" evidence="4"/>
<comment type="similarity">
    <text evidence="4">Belongs to the Nudix hydrolase family. RppH subfamily.</text>
</comment>
<dbReference type="GO" id="GO:0034432">
    <property type="term" value="F:bis(5'-adenosyl)-pentaphosphatase activity"/>
    <property type="evidence" value="ECO:0007669"/>
    <property type="project" value="TreeGrafter"/>
</dbReference>
<dbReference type="CDD" id="cd03671">
    <property type="entry name" value="NUDIX_Ap4A_hydrolase_plant_like"/>
    <property type="match status" value="1"/>
</dbReference>
<dbReference type="KEGG" id="pzu:PHZ_c0242"/>
<comment type="cofactor">
    <cofactor evidence="2">
        <name>Mg(2+)</name>
        <dbReference type="ChEBI" id="CHEBI:18420"/>
    </cofactor>
</comment>
<proteinExistence type="inferred from homology"/>
<dbReference type="InterPro" id="IPR022927">
    <property type="entry name" value="RppH"/>
</dbReference>
<dbReference type="PROSITE" id="PS00893">
    <property type="entry name" value="NUDIX_BOX"/>
    <property type="match status" value="1"/>
</dbReference>
<organism evidence="7 8">
    <name type="scientific">Phenylobacterium zucineum (strain HLK1)</name>
    <dbReference type="NCBI Taxonomy" id="450851"/>
    <lineage>
        <taxon>Bacteria</taxon>
        <taxon>Pseudomonadati</taxon>
        <taxon>Pseudomonadota</taxon>
        <taxon>Alphaproteobacteria</taxon>
        <taxon>Caulobacterales</taxon>
        <taxon>Caulobacteraceae</taxon>
        <taxon>Phenylobacterium</taxon>
    </lineage>
</organism>
<gene>
    <name evidence="4" type="primary">rppH</name>
    <name evidence="4" type="synonym">nudH</name>
    <name evidence="7" type="ordered locus">PHZ_c0242</name>
</gene>
<dbReference type="Gene3D" id="3.90.79.10">
    <property type="entry name" value="Nucleoside Triphosphate Pyrophosphohydrolase"/>
    <property type="match status" value="1"/>
</dbReference>
<keyword evidence="8" id="KW-1185">Reference proteome</keyword>
<dbReference type="GO" id="GO:0006753">
    <property type="term" value="P:nucleoside phosphate metabolic process"/>
    <property type="evidence" value="ECO:0007669"/>
    <property type="project" value="TreeGrafter"/>
</dbReference>
<dbReference type="GO" id="GO:0019693">
    <property type="term" value="P:ribose phosphate metabolic process"/>
    <property type="evidence" value="ECO:0007669"/>
    <property type="project" value="TreeGrafter"/>
</dbReference>
<dbReference type="PRINTS" id="PR00502">
    <property type="entry name" value="NUDIXFAMILY"/>
</dbReference>